<gene>
    <name evidence="3" type="ORF">WL1483_3281</name>
</gene>
<evidence type="ECO:0000256" key="1">
    <source>
        <dbReference type="SAM" id="SignalP"/>
    </source>
</evidence>
<keyword evidence="1" id="KW-0732">Signal</keyword>
<evidence type="ECO:0000313" key="4">
    <source>
        <dbReference type="Proteomes" id="UP000058114"/>
    </source>
</evidence>
<dbReference type="PROSITE" id="PS50206">
    <property type="entry name" value="RHODANESE_3"/>
    <property type="match status" value="1"/>
</dbReference>
<reference evidence="4" key="1">
    <citation type="submission" date="2015-10" db="EMBL/GenBank/DDBJ databases">
        <title>Complete Genome Sequence of Aeromonas schubertii strain WL1483.</title>
        <authorList>
            <person name="Liu L."/>
        </authorList>
    </citation>
    <scope>NUCLEOTIDE SEQUENCE [LARGE SCALE GENOMIC DNA]</scope>
    <source>
        <strain evidence="4">WL1483</strain>
    </source>
</reference>
<dbReference type="KEGG" id="asr:WL1483_3281"/>
<dbReference type="InterPro" id="IPR001763">
    <property type="entry name" value="Rhodanese-like_dom"/>
</dbReference>
<dbReference type="InterPro" id="IPR036873">
    <property type="entry name" value="Rhodanese-like_dom_sf"/>
</dbReference>
<dbReference type="PROSITE" id="PS51257">
    <property type="entry name" value="PROKAR_LIPOPROTEIN"/>
    <property type="match status" value="1"/>
</dbReference>
<dbReference type="SUPFAM" id="SSF52821">
    <property type="entry name" value="Rhodanese/Cell cycle control phosphatase"/>
    <property type="match status" value="1"/>
</dbReference>
<dbReference type="PATRIC" id="fig|652.5.peg.3102"/>
<accession>A0A0S2SLX3</accession>
<dbReference type="Gene3D" id="3.40.250.10">
    <property type="entry name" value="Rhodanese-like domain"/>
    <property type="match status" value="1"/>
</dbReference>
<dbReference type="InterPro" id="IPR001307">
    <property type="entry name" value="Thiosulphate_STrfase_CS"/>
</dbReference>
<evidence type="ECO:0000313" key="3">
    <source>
        <dbReference type="EMBL" id="ALP42700.1"/>
    </source>
</evidence>
<dbReference type="GO" id="GO:0004792">
    <property type="term" value="F:thiosulfate-cyanide sulfurtransferase activity"/>
    <property type="evidence" value="ECO:0007669"/>
    <property type="project" value="InterPro"/>
</dbReference>
<name>A0A0S2SLX3_9GAMM</name>
<dbReference type="Pfam" id="PF00581">
    <property type="entry name" value="Rhodanese"/>
    <property type="match status" value="1"/>
</dbReference>
<feature type="domain" description="Rhodanese" evidence="2">
    <location>
        <begin position="63"/>
        <end position="173"/>
    </location>
</feature>
<dbReference type="PROSITE" id="PS00380">
    <property type="entry name" value="RHODANESE_1"/>
    <property type="match status" value="1"/>
</dbReference>
<dbReference type="AlphaFoldDB" id="A0A0S2SLX3"/>
<dbReference type="Proteomes" id="UP000058114">
    <property type="component" value="Chromosome"/>
</dbReference>
<dbReference type="SMART" id="SM00450">
    <property type="entry name" value="RHOD"/>
    <property type="match status" value="1"/>
</dbReference>
<reference evidence="3 4" key="2">
    <citation type="journal article" date="2016" name="Genome Announc.">
        <title>Complete Genome Sequence of the Highly Virulent Aeromonas schubertii Strain WL1483, Isolated from Diseased Snakehead Fish (Channa argus) in China.</title>
        <authorList>
            <person name="Liu L."/>
            <person name="Li N."/>
            <person name="Zhang D."/>
            <person name="Fu X."/>
            <person name="Shi C."/>
            <person name="Lin Q."/>
            <person name="Hao G."/>
        </authorList>
    </citation>
    <scope>NUCLEOTIDE SEQUENCE [LARGE SCALE GENOMIC DNA]</scope>
    <source>
        <strain evidence="3 4">WL1483</strain>
    </source>
</reference>
<feature type="chain" id="PRO_5006604584" description="Rhodanese domain-containing protein" evidence="1">
    <location>
        <begin position="21"/>
        <end position="174"/>
    </location>
</feature>
<feature type="signal peptide" evidence="1">
    <location>
        <begin position="1"/>
        <end position="20"/>
    </location>
</feature>
<dbReference type="CDD" id="cd00158">
    <property type="entry name" value="RHOD"/>
    <property type="match status" value="1"/>
</dbReference>
<proteinExistence type="predicted"/>
<dbReference type="EMBL" id="CP013067">
    <property type="protein sequence ID" value="ALP42700.1"/>
    <property type="molecule type" value="Genomic_DNA"/>
</dbReference>
<protein>
    <recommendedName>
        <fullName evidence="2">Rhodanese domain-containing protein</fullName>
    </recommendedName>
</protein>
<evidence type="ECO:0000259" key="2">
    <source>
        <dbReference type="PROSITE" id="PS50206"/>
    </source>
</evidence>
<sequence length="174" mass="18909">MKTRSLSLLASLVAASLMLGGCGDNQFEQEVKLEQSAVQLANETAQGHYRLMTVAEIKGRMDKGEEMVILDTMPLEASYKKGHIPGAKNFVFVKEAKGSPVWSDIVEGEGSEAQLLALLGEDKERPLVIYCGFVQCGRSHNAAAWAVQQGYRQVYRVPGGIFAWKGAGYPLASD</sequence>
<organism evidence="3 4">
    <name type="scientific">Aeromonas schubertii</name>
    <dbReference type="NCBI Taxonomy" id="652"/>
    <lineage>
        <taxon>Bacteria</taxon>
        <taxon>Pseudomonadati</taxon>
        <taxon>Pseudomonadota</taxon>
        <taxon>Gammaproteobacteria</taxon>
        <taxon>Aeromonadales</taxon>
        <taxon>Aeromonadaceae</taxon>
        <taxon>Aeromonas</taxon>
    </lineage>
</organism>